<dbReference type="KEGG" id="tjr:TherJR_2788"/>
<dbReference type="InterPro" id="IPR002826">
    <property type="entry name" value="MptE-like"/>
</dbReference>
<keyword evidence="3" id="KW-1185">Reference proteome</keyword>
<dbReference type="Proteomes" id="UP000002377">
    <property type="component" value="Chromosome"/>
</dbReference>
<evidence type="ECO:0000313" key="2">
    <source>
        <dbReference type="EMBL" id="ADG83620.1"/>
    </source>
</evidence>
<evidence type="ECO:0000313" key="3">
    <source>
        <dbReference type="Proteomes" id="UP000002377"/>
    </source>
</evidence>
<dbReference type="HOGENOM" id="CLU_026503_0_1_9"/>
<dbReference type="AlphaFoldDB" id="D5XCU4"/>
<dbReference type="eggNOG" id="COG2604">
    <property type="taxonomic scope" value="Bacteria"/>
</dbReference>
<accession>D5XCU4</accession>
<dbReference type="Pfam" id="PF01973">
    <property type="entry name" value="MptE-like"/>
    <property type="match status" value="1"/>
</dbReference>
<dbReference type="PANTHER" id="PTHR41786">
    <property type="entry name" value="MOTILITY ACCESSORY FACTOR MAF"/>
    <property type="match status" value="1"/>
</dbReference>
<name>D5XCU4_THEPJ</name>
<feature type="domain" description="6-hydroxymethylpterin diphosphokinase MptE-like" evidence="1">
    <location>
        <begin position="205"/>
        <end position="372"/>
    </location>
</feature>
<organism evidence="2 3">
    <name type="scientific">Thermincola potens (strain JR)</name>
    <dbReference type="NCBI Taxonomy" id="635013"/>
    <lineage>
        <taxon>Bacteria</taxon>
        <taxon>Bacillati</taxon>
        <taxon>Bacillota</taxon>
        <taxon>Clostridia</taxon>
        <taxon>Eubacteriales</taxon>
        <taxon>Thermincolaceae</taxon>
        <taxon>Thermincola</taxon>
    </lineage>
</organism>
<dbReference type="EMBL" id="CP002028">
    <property type="protein sequence ID" value="ADG83620.1"/>
    <property type="molecule type" value="Genomic_DNA"/>
</dbReference>
<dbReference type="InterPro" id="IPR029063">
    <property type="entry name" value="SAM-dependent_MTases_sf"/>
</dbReference>
<dbReference type="OrthoDB" id="5291305at2"/>
<sequence length="475" mass="52111">MSKWLNSANNPDRLLKLYPGIDRFIMSGTEGEVTVEEARSGKLTLKAKDKTGRCFYLHSPADPLTEAERFISRQGLQQGQKVALVGLGFGYHLAEILRQVGSDGQVIVFEPNASVLKAFLASLPEGIDLLLAPQVKLVTGSDLGKFIRELRLVLEDLSISNGRLVIHSPSLRLWPGEFESVKQVLQEWKVKVDTSEARKDLMGENFKKNLLCITKDLPVNHIFGRLSGIPLVIVSAGPSLDKNIGDLKKLKGKAVIMAVGTALGALQKAGIKPDLIIITDPSPVVMKQLKGIFLDAPLIYLPTVFPGVVAVHQGIRLVAFQEGWEQSERYAREQGLETVQTGGSVATTALDIAIRTGAEPIIFVGQDLAYSDNKTHASNTMYGRQKIKPVNILFTAGNQEEKVPTSVSWLIFLKWIERRIAEEKGRLFVNATAGGALIRGTITMPLAEVIEKYIDSRVNVVELLQNLFGEGKDNK</sequence>
<proteinExistence type="predicted"/>
<reference evidence="2 3" key="1">
    <citation type="submission" date="2010-05" db="EMBL/GenBank/DDBJ databases">
        <title>Complete sequence of Thermincola sp. JR.</title>
        <authorList>
            <consortium name="US DOE Joint Genome Institute"/>
            <person name="Lucas S."/>
            <person name="Copeland A."/>
            <person name="Lapidus A."/>
            <person name="Cheng J.-F."/>
            <person name="Bruce D."/>
            <person name="Goodwin L."/>
            <person name="Pitluck S."/>
            <person name="Chertkov O."/>
            <person name="Detter J.C."/>
            <person name="Han C."/>
            <person name="Tapia R."/>
            <person name="Land M."/>
            <person name="Hauser L."/>
            <person name="Kyrpides N."/>
            <person name="Mikhailova N."/>
            <person name="Hazen T.C."/>
            <person name="Woyke T."/>
        </authorList>
    </citation>
    <scope>NUCLEOTIDE SEQUENCE [LARGE SCALE GENOMIC DNA]</scope>
    <source>
        <strain evidence="2 3">JR</strain>
    </source>
</reference>
<evidence type="ECO:0000259" key="1">
    <source>
        <dbReference type="Pfam" id="PF01973"/>
    </source>
</evidence>
<dbReference type="STRING" id="635013.TherJR_2788"/>
<gene>
    <name evidence="2" type="ordered locus">TherJR_2788</name>
</gene>
<dbReference type="PANTHER" id="PTHR41786:SF1">
    <property type="entry name" value="6-HYDROXYMETHYLPTERIN DIPHOSPHOKINASE MPTE-LIKE DOMAIN-CONTAINING PROTEIN"/>
    <property type="match status" value="1"/>
</dbReference>
<dbReference type="RefSeq" id="WP_013121610.1">
    <property type="nucleotide sequence ID" value="NC_014152.1"/>
</dbReference>
<protein>
    <recommendedName>
        <fullName evidence="1">6-hydroxymethylpterin diphosphokinase MptE-like domain-containing protein</fullName>
    </recommendedName>
</protein>
<dbReference type="SUPFAM" id="SSF53335">
    <property type="entry name" value="S-adenosyl-L-methionine-dependent methyltransferases"/>
    <property type="match status" value="1"/>
</dbReference>